<name>A0A9J6BZT5_POLVA</name>
<reference evidence="1" key="1">
    <citation type="submission" date="2021-03" db="EMBL/GenBank/DDBJ databases">
        <title>Chromosome level genome of the anhydrobiotic midge Polypedilum vanderplanki.</title>
        <authorList>
            <person name="Yoshida Y."/>
            <person name="Kikawada T."/>
            <person name="Gusev O."/>
        </authorList>
    </citation>
    <scope>NUCLEOTIDE SEQUENCE</scope>
    <source>
        <strain evidence="1">NIAS01</strain>
        <tissue evidence="1">Whole body or cell culture</tissue>
    </source>
</reference>
<evidence type="ECO:0000313" key="1">
    <source>
        <dbReference type="EMBL" id="KAG5675093.1"/>
    </source>
</evidence>
<protein>
    <submittedName>
        <fullName evidence="1">Uncharacterized protein</fullName>
    </submittedName>
</protein>
<evidence type="ECO:0000313" key="2">
    <source>
        <dbReference type="Proteomes" id="UP001107558"/>
    </source>
</evidence>
<dbReference type="Proteomes" id="UP001107558">
    <property type="component" value="Chromosome 2"/>
</dbReference>
<sequence length="123" mass="14588">MDQEELFNLAEKKLSKFVNCFEKSNTFDYDSLQKFKNLIECIPMVDETMEYQQMIGEVEDIIYYGSHGGRNYLRDKKKISTIIELFMVIKYECLKPEERDNTKSEKIFLTICAFAFTMLMFAP</sequence>
<proteinExistence type="predicted"/>
<comment type="caution">
    <text evidence="1">The sequence shown here is derived from an EMBL/GenBank/DDBJ whole genome shotgun (WGS) entry which is preliminary data.</text>
</comment>
<dbReference type="EMBL" id="JADBJN010000002">
    <property type="protein sequence ID" value="KAG5675093.1"/>
    <property type="molecule type" value="Genomic_DNA"/>
</dbReference>
<accession>A0A9J6BZT5</accession>
<dbReference type="OrthoDB" id="10405240at2759"/>
<keyword evidence="2" id="KW-1185">Reference proteome</keyword>
<gene>
    <name evidence="1" type="ORF">PVAND_005025</name>
</gene>
<organism evidence="1 2">
    <name type="scientific">Polypedilum vanderplanki</name>
    <name type="common">Sleeping chironomid midge</name>
    <dbReference type="NCBI Taxonomy" id="319348"/>
    <lineage>
        <taxon>Eukaryota</taxon>
        <taxon>Metazoa</taxon>
        <taxon>Ecdysozoa</taxon>
        <taxon>Arthropoda</taxon>
        <taxon>Hexapoda</taxon>
        <taxon>Insecta</taxon>
        <taxon>Pterygota</taxon>
        <taxon>Neoptera</taxon>
        <taxon>Endopterygota</taxon>
        <taxon>Diptera</taxon>
        <taxon>Nematocera</taxon>
        <taxon>Chironomoidea</taxon>
        <taxon>Chironomidae</taxon>
        <taxon>Chironominae</taxon>
        <taxon>Polypedilum</taxon>
        <taxon>Polypedilum</taxon>
    </lineage>
</organism>
<dbReference type="AlphaFoldDB" id="A0A9J6BZT5"/>